<protein>
    <submittedName>
        <fullName evidence="1">Uncharacterized protein</fullName>
    </submittedName>
</protein>
<organism evidence="1">
    <name type="scientific">hydrothermal vent metagenome</name>
    <dbReference type="NCBI Taxonomy" id="652676"/>
    <lineage>
        <taxon>unclassified sequences</taxon>
        <taxon>metagenomes</taxon>
        <taxon>ecological metagenomes</taxon>
    </lineage>
</organism>
<dbReference type="EMBL" id="UOEF01000056">
    <property type="protein sequence ID" value="VAV88694.1"/>
    <property type="molecule type" value="Genomic_DNA"/>
</dbReference>
<gene>
    <name evidence="1" type="ORF">MNBD_ALPHA04-150</name>
</gene>
<sequence length="71" mass="7989">MLNLIQHQERYAVIFTLDPESSWYISPSAKDRHCERSEAIQKRAAKLDCRVATLLAMTKTSLNNAIVGARG</sequence>
<accession>A0A3B0R5E2</accession>
<name>A0A3B0R5E2_9ZZZZ</name>
<proteinExistence type="predicted"/>
<dbReference type="AlphaFoldDB" id="A0A3B0R5E2"/>
<reference evidence="1" key="1">
    <citation type="submission" date="2018-06" db="EMBL/GenBank/DDBJ databases">
        <authorList>
            <person name="Zhirakovskaya E."/>
        </authorList>
    </citation>
    <scope>NUCLEOTIDE SEQUENCE</scope>
</reference>
<evidence type="ECO:0000313" key="1">
    <source>
        <dbReference type="EMBL" id="VAV88694.1"/>
    </source>
</evidence>